<dbReference type="AlphaFoldDB" id="A0A655ZZH5"/>
<protein>
    <submittedName>
        <fullName evidence="1">Uncharacterized protein</fullName>
    </submittedName>
</protein>
<evidence type="ECO:0000313" key="2">
    <source>
        <dbReference type="Proteomes" id="UP000046067"/>
    </source>
</evidence>
<reference evidence="1 2" key="1">
    <citation type="submission" date="2015-07" db="EMBL/GenBank/DDBJ databases">
        <authorList>
            <consortium name="Pathogen Informatics"/>
        </authorList>
    </citation>
    <scope>NUCLEOTIDE SEQUENCE [LARGE SCALE GENOMIC DNA]</scope>
    <source>
        <strain evidence="1 2">A325</strain>
    </source>
</reference>
<accession>A0A655ZZH5</accession>
<dbReference type="EMBL" id="CWQJ01000003">
    <property type="protein sequence ID" value="CSB68939.1"/>
    <property type="molecule type" value="Genomic_DNA"/>
</dbReference>
<organism evidence="1 2">
    <name type="scientific">Vibrio cholerae</name>
    <dbReference type="NCBI Taxonomy" id="666"/>
    <lineage>
        <taxon>Bacteria</taxon>
        <taxon>Pseudomonadati</taxon>
        <taxon>Pseudomonadota</taxon>
        <taxon>Gammaproteobacteria</taxon>
        <taxon>Vibrionales</taxon>
        <taxon>Vibrionaceae</taxon>
        <taxon>Vibrio</taxon>
    </lineage>
</organism>
<dbReference type="Proteomes" id="UP000046067">
    <property type="component" value="Unassembled WGS sequence"/>
</dbReference>
<name>A0A655ZZH5_VIBCL</name>
<gene>
    <name evidence="1" type="ORF">ERS013201_00680</name>
</gene>
<proteinExistence type="predicted"/>
<sequence length="78" mass="9035">MTKLTFETINRGDIDDSTKPFFTHSGKQRLGDIEYAIEVSIYDLFPCLMGHFFEHTVTRDTCVVDHHINGAFFFKQFG</sequence>
<evidence type="ECO:0000313" key="1">
    <source>
        <dbReference type="EMBL" id="CSB68939.1"/>
    </source>
</evidence>